<proteinExistence type="inferred from homology"/>
<gene>
    <name evidence="3" type="ORF">V6590_17890</name>
</gene>
<name>A0ABU8BZA7_9RHOB</name>
<dbReference type="SUPFAM" id="SSF53850">
    <property type="entry name" value="Periplasmic binding protein-like II"/>
    <property type="match status" value="1"/>
</dbReference>
<dbReference type="EMBL" id="JBALHR010000015">
    <property type="protein sequence ID" value="MEH7830026.1"/>
    <property type="molecule type" value="Genomic_DNA"/>
</dbReference>
<dbReference type="RefSeq" id="WP_335425052.1">
    <property type="nucleotide sequence ID" value="NZ_JBALHR010000015.1"/>
</dbReference>
<comment type="similarity">
    <text evidence="1">Belongs to the LysR transcriptional regulatory family.</text>
</comment>
<evidence type="ECO:0000256" key="1">
    <source>
        <dbReference type="ARBA" id="ARBA00009437"/>
    </source>
</evidence>
<dbReference type="Gene3D" id="3.40.190.290">
    <property type="match status" value="1"/>
</dbReference>
<dbReference type="Proteomes" id="UP001431963">
    <property type="component" value="Unassembled WGS sequence"/>
</dbReference>
<organism evidence="3 4">
    <name type="scientific">Gemmobacter denitrificans</name>
    <dbReference type="NCBI Taxonomy" id="3123040"/>
    <lineage>
        <taxon>Bacteria</taxon>
        <taxon>Pseudomonadati</taxon>
        <taxon>Pseudomonadota</taxon>
        <taxon>Alphaproteobacteria</taxon>
        <taxon>Rhodobacterales</taxon>
        <taxon>Paracoccaceae</taxon>
        <taxon>Gemmobacter</taxon>
    </lineage>
</organism>
<evidence type="ECO:0000259" key="2">
    <source>
        <dbReference type="Pfam" id="PF03466"/>
    </source>
</evidence>
<reference evidence="3" key="1">
    <citation type="submission" date="2024-02" db="EMBL/GenBank/DDBJ databases">
        <title>Genome sequences of strain Gemmobacter sp. JM10B15.</title>
        <authorList>
            <person name="Zhang M."/>
        </authorList>
    </citation>
    <scope>NUCLEOTIDE SEQUENCE</scope>
    <source>
        <strain evidence="3">JM10B15</strain>
    </source>
</reference>
<accession>A0ABU8BZA7</accession>
<dbReference type="PANTHER" id="PTHR30537">
    <property type="entry name" value="HTH-TYPE TRANSCRIPTIONAL REGULATOR"/>
    <property type="match status" value="1"/>
</dbReference>
<dbReference type="InterPro" id="IPR005119">
    <property type="entry name" value="LysR_subst-bd"/>
</dbReference>
<sequence>MSIAPRLEINDAVTAIAAAEAGEGITVALSYMVAEQIRQGRLVQILNEWTPPAVPVHLVFPQSRLLAPKLRVFVDFVAPRLKTALDDLGALGLPNED</sequence>
<comment type="caution">
    <text evidence="3">The sequence shown here is derived from an EMBL/GenBank/DDBJ whole genome shotgun (WGS) entry which is preliminary data.</text>
</comment>
<evidence type="ECO:0000313" key="4">
    <source>
        <dbReference type="Proteomes" id="UP001431963"/>
    </source>
</evidence>
<keyword evidence="4" id="KW-1185">Reference proteome</keyword>
<protein>
    <submittedName>
        <fullName evidence="3">LysR substrate-binding domain-containing protein</fullName>
    </submittedName>
</protein>
<feature type="domain" description="LysR substrate-binding" evidence="2">
    <location>
        <begin position="4"/>
        <end position="80"/>
    </location>
</feature>
<dbReference type="PANTHER" id="PTHR30537:SF5">
    <property type="entry name" value="HTH-TYPE TRANSCRIPTIONAL ACTIVATOR TTDR-RELATED"/>
    <property type="match status" value="1"/>
</dbReference>
<evidence type="ECO:0000313" key="3">
    <source>
        <dbReference type="EMBL" id="MEH7830026.1"/>
    </source>
</evidence>
<dbReference type="Pfam" id="PF03466">
    <property type="entry name" value="LysR_substrate"/>
    <property type="match status" value="1"/>
</dbReference>
<dbReference type="InterPro" id="IPR058163">
    <property type="entry name" value="LysR-type_TF_proteobact-type"/>
</dbReference>